<dbReference type="RefSeq" id="XP_030853488.1">
    <property type="nucleotide sequence ID" value="XM_030997628.1"/>
</dbReference>
<dbReference type="PANTHER" id="PTHR42858:SF1">
    <property type="entry name" value="LD15494P"/>
    <property type="match status" value="1"/>
</dbReference>
<dbReference type="EnsemblMetazoa" id="XM_030997628">
    <property type="protein sequence ID" value="XP_030853488"/>
    <property type="gene ID" value="LOC753534"/>
</dbReference>
<dbReference type="AlphaFoldDB" id="A0A7M7T4L2"/>
<protein>
    <recommendedName>
        <fullName evidence="1">Aminotransferase class I/classII large domain-containing protein</fullName>
    </recommendedName>
</protein>
<feature type="domain" description="Aminotransferase class I/classII large" evidence="1">
    <location>
        <begin position="69"/>
        <end position="429"/>
    </location>
</feature>
<dbReference type="SUPFAM" id="SSF53383">
    <property type="entry name" value="PLP-dependent transferases"/>
    <property type="match status" value="1"/>
</dbReference>
<evidence type="ECO:0000313" key="2">
    <source>
        <dbReference type="EnsemblMetazoa" id="XP_030853488"/>
    </source>
</evidence>
<dbReference type="Proteomes" id="UP000007110">
    <property type="component" value="Unassembled WGS sequence"/>
</dbReference>
<dbReference type="InterPro" id="IPR015424">
    <property type="entry name" value="PyrdxlP-dep_Trfase"/>
</dbReference>
<dbReference type="GeneID" id="753534"/>
<dbReference type="InterPro" id="IPR004839">
    <property type="entry name" value="Aminotransferase_I/II_large"/>
</dbReference>
<evidence type="ECO:0000313" key="3">
    <source>
        <dbReference type="Proteomes" id="UP000007110"/>
    </source>
</evidence>
<dbReference type="Pfam" id="PF00155">
    <property type="entry name" value="Aminotran_1_2"/>
    <property type="match status" value="1"/>
</dbReference>
<dbReference type="Gene3D" id="3.90.1150.10">
    <property type="entry name" value="Aspartate Aminotransferase, domain 1"/>
    <property type="match status" value="1"/>
</dbReference>
<organism evidence="2 3">
    <name type="scientific">Strongylocentrotus purpuratus</name>
    <name type="common">Purple sea urchin</name>
    <dbReference type="NCBI Taxonomy" id="7668"/>
    <lineage>
        <taxon>Eukaryota</taxon>
        <taxon>Metazoa</taxon>
        <taxon>Echinodermata</taxon>
        <taxon>Eleutherozoa</taxon>
        <taxon>Echinozoa</taxon>
        <taxon>Echinoidea</taxon>
        <taxon>Euechinoidea</taxon>
        <taxon>Echinacea</taxon>
        <taxon>Camarodonta</taxon>
        <taxon>Echinidea</taxon>
        <taxon>Strongylocentrotidae</taxon>
        <taxon>Strongylocentrotus</taxon>
    </lineage>
</organism>
<dbReference type="FunFam" id="3.40.640.10:FF:000080">
    <property type="entry name" value="Aminotransferase, putative"/>
    <property type="match status" value="1"/>
</dbReference>
<name>A0A7M7T4L2_STRPU</name>
<reference evidence="2" key="2">
    <citation type="submission" date="2021-01" db="UniProtKB">
        <authorList>
            <consortium name="EnsemblMetazoa"/>
        </authorList>
    </citation>
    <scope>IDENTIFICATION</scope>
</reference>
<proteinExistence type="predicted"/>
<dbReference type="InterPro" id="IPR015421">
    <property type="entry name" value="PyrdxlP-dep_Trfase_major"/>
</dbReference>
<dbReference type="PANTHER" id="PTHR42858">
    <property type="entry name" value="AMINOTRANSFERASE"/>
    <property type="match status" value="1"/>
</dbReference>
<accession>A0A7M7T4L2</accession>
<dbReference type="Gene3D" id="3.40.640.10">
    <property type="entry name" value="Type I PLP-dependent aspartate aminotransferase-like (Major domain)"/>
    <property type="match status" value="1"/>
</dbReference>
<reference evidence="3" key="1">
    <citation type="submission" date="2015-02" db="EMBL/GenBank/DDBJ databases">
        <title>Genome sequencing for Strongylocentrotus purpuratus.</title>
        <authorList>
            <person name="Murali S."/>
            <person name="Liu Y."/>
            <person name="Vee V."/>
            <person name="English A."/>
            <person name="Wang M."/>
            <person name="Skinner E."/>
            <person name="Han Y."/>
            <person name="Muzny D.M."/>
            <person name="Worley K.C."/>
            <person name="Gibbs R.A."/>
        </authorList>
    </citation>
    <scope>NUCLEOTIDE SEQUENCE</scope>
</reference>
<dbReference type="InterPro" id="IPR015422">
    <property type="entry name" value="PyrdxlP-dep_Trfase_small"/>
</dbReference>
<evidence type="ECO:0000259" key="1">
    <source>
        <dbReference type="Pfam" id="PF00155"/>
    </source>
</evidence>
<keyword evidence="3" id="KW-1185">Reference proteome</keyword>
<dbReference type="CDD" id="cd00609">
    <property type="entry name" value="AAT_like"/>
    <property type="match status" value="1"/>
</dbReference>
<dbReference type="GO" id="GO:0030170">
    <property type="term" value="F:pyridoxal phosphate binding"/>
    <property type="evidence" value="ECO:0007669"/>
    <property type="project" value="InterPro"/>
</dbReference>
<sequence>MAGLIHMSLDELENMSKTERETYRYYVTTFRQNGLISADITAMFAGAPGEMILHRTAGMLQKATVARLTEELADDCDLLQYGSLQGDPTFRIQMAKFLTRRYQSPVHSDNILCNAGASQGLNFLSTHFFKKGDVVFVEDPTYFLALAAFQHDQQLNVVPVAKEDDGVDTEDLEKKLSEHLGDRQPDDTRPFRSLLYLIPCFHNPTGSCTSSEKMKSIIRMARKYDLLVVCDDVYNVLSWQPADEGSDRKYKCPARLFAFDNPSDPDFKGNVVSNGSVSKFLAPGLRLGWFEASDRIIDLMMKNQYLDSGGSFNHLTGGIVGTMLKMGIVDDHLDFVCNHFKTNVDVMTKVLKEELPPGVKFSTPEGGYFFWLELPKSVDVAKLSAVCREKYKVNFAPGRNFSSTPKFDHFIRLSFSYYPAEKLADGAKKICQAIKEVMGS</sequence>